<dbReference type="OrthoDB" id="1879366at2759"/>
<dbReference type="GO" id="GO:0004022">
    <property type="term" value="F:alcohol dehydrogenase (NAD+) activity"/>
    <property type="evidence" value="ECO:0007669"/>
    <property type="project" value="TreeGrafter"/>
</dbReference>
<keyword evidence="6" id="KW-0520">NAD</keyword>
<gene>
    <name evidence="9" type="ORF">M408DRAFT_265658</name>
</gene>
<dbReference type="PROSITE" id="PS00059">
    <property type="entry name" value="ADH_ZINC"/>
    <property type="match status" value="1"/>
</dbReference>
<dbReference type="STRING" id="933852.A0A0C2W9U7"/>
<evidence type="ECO:0000256" key="1">
    <source>
        <dbReference type="ARBA" id="ARBA00001947"/>
    </source>
</evidence>
<evidence type="ECO:0000256" key="6">
    <source>
        <dbReference type="ARBA" id="ARBA00023027"/>
    </source>
</evidence>
<accession>A0A0C2W9U7</accession>
<feature type="domain" description="Enoyl reductase (ER)" evidence="8">
    <location>
        <begin position="16"/>
        <end position="386"/>
    </location>
</feature>
<dbReference type="SMART" id="SM00829">
    <property type="entry name" value="PKS_ER"/>
    <property type="match status" value="1"/>
</dbReference>
<dbReference type="InterPro" id="IPR013149">
    <property type="entry name" value="ADH-like_C"/>
</dbReference>
<dbReference type="EMBL" id="KN824341">
    <property type="protein sequence ID" value="KIM23183.1"/>
    <property type="molecule type" value="Genomic_DNA"/>
</dbReference>
<proteinExistence type="inferred from homology"/>
<dbReference type="InterPro" id="IPR013154">
    <property type="entry name" value="ADH-like_N"/>
</dbReference>
<keyword evidence="5" id="KW-0560">Oxidoreductase</keyword>
<protein>
    <recommendedName>
        <fullName evidence="8">Enoyl reductase (ER) domain-containing protein</fullName>
    </recommendedName>
</protein>
<dbReference type="Proteomes" id="UP000054097">
    <property type="component" value="Unassembled WGS sequence"/>
</dbReference>
<evidence type="ECO:0000256" key="4">
    <source>
        <dbReference type="ARBA" id="ARBA00022833"/>
    </source>
</evidence>
<dbReference type="InterPro" id="IPR020843">
    <property type="entry name" value="ER"/>
</dbReference>
<evidence type="ECO:0000313" key="9">
    <source>
        <dbReference type="EMBL" id="KIM23183.1"/>
    </source>
</evidence>
<reference evidence="9 10" key="1">
    <citation type="submission" date="2014-04" db="EMBL/GenBank/DDBJ databases">
        <authorList>
            <consortium name="DOE Joint Genome Institute"/>
            <person name="Kuo A."/>
            <person name="Zuccaro A."/>
            <person name="Kohler A."/>
            <person name="Nagy L.G."/>
            <person name="Floudas D."/>
            <person name="Copeland A."/>
            <person name="Barry K.W."/>
            <person name="Cichocki N."/>
            <person name="Veneault-Fourrey C."/>
            <person name="LaButti K."/>
            <person name="Lindquist E.A."/>
            <person name="Lipzen A."/>
            <person name="Lundell T."/>
            <person name="Morin E."/>
            <person name="Murat C."/>
            <person name="Sun H."/>
            <person name="Tunlid A."/>
            <person name="Henrissat B."/>
            <person name="Grigoriev I.V."/>
            <person name="Hibbett D.S."/>
            <person name="Martin F."/>
            <person name="Nordberg H.P."/>
            <person name="Cantor M.N."/>
            <person name="Hua S.X."/>
        </authorList>
    </citation>
    <scope>NUCLEOTIDE SEQUENCE [LARGE SCALE GENOMIC DNA]</scope>
    <source>
        <strain evidence="9 10">MAFF 305830</strain>
    </source>
</reference>
<keyword evidence="3 7" id="KW-0479">Metal-binding</keyword>
<comment type="similarity">
    <text evidence="2 7">Belongs to the zinc-containing alcohol dehydrogenase family.</text>
</comment>
<dbReference type="GO" id="GO:0005737">
    <property type="term" value="C:cytoplasm"/>
    <property type="evidence" value="ECO:0007669"/>
    <property type="project" value="TreeGrafter"/>
</dbReference>
<comment type="cofactor">
    <cofactor evidence="1 7">
        <name>Zn(2+)</name>
        <dbReference type="ChEBI" id="CHEBI:29105"/>
    </cofactor>
</comment>
<dbReference type="AlphaFoldDB" id="A0A0C2W9U7"/>
<evidence type="ECO:0000256" key="2">
    <source>
        <dbReference type="ARBA" id="ARBA00008072"/>
    </source>
</evidence>
<keyword evidence="10" id="KW-1185">Reference proteome</keyword>
<dbReference type="Pfam" id="PF08240">
    <property type="entry name" value="ADH_N"/>
    <property type="match status" value="1"/>
</dbReference>
<evidence type="ECO:0000256" key="3">
    <source>
        <dbReference type="ARBA" id="ARBA00022723"/>
    </source>
</evidence>
<dbReference type="SUPFAM" id="SSF50129">
    <property type="entry name" value="GroES-like"/>
    <property type="match status" value="1"/>
</dbReference>
<dbReference type="Pfam" id="PF00107">
    <property type="entry name" value="ADH_zinc_N"/>
    <property type="match status" value="1"/>
</dbReference>
<reference evidence="10" key="2">
    <citation type="submission" date="2015-01" db="EMBL/GenBank/DDBJ databases">
        <title>Evolutionary Origins and Diversification of the Mycorrhizal Mutualists.</title>
        <authorList>
            <consortium name="DOE Joint Genome Institute"/>
            <consortium name="Mycorrhizal Genomics Consortium"/>
            <person name="Kohler A."/>
            <person name="Kuo A."/>
            <person name="Nagy L.G."/>
            <person name="Floudas D."/>
            <person name="Copeland A."/>
            <person name="Barry K.W."/>
            <person name="Cichocki N."/>
            <person name="Veneault-Fourrey C."/>
            <person name="LaButti K."/>
            <person name="Lindquist E.A."/>
            <person name="Lipzen A."/>
            <person name="Lundell T."/>
            <person name="Morin E."/>
            <person name="Murat C."/>
            <person name="Riley R."/>
            <person name="Ohm R."/>
            <person name="Sun H."/>
            <person name="Tunlid A."/>
            <person name="Henrissat B."/>
            <person name="Grigoriev I.V."/>
            <person name="Hibbett D.S."/>
            <person name="Martin F."/>
        </authorList>
    </citation>
    <scope>NUCLEOTIDE SEQUENCE [LARGE SCALE GENOMIC DNA]</scope>
    <source>
        <strain evidence="10">MAFF 305830</strain>
    </source>
</reference>
<name>A0A0C2W9U7_SERVB</name>
<dbReference type="HOGENOM" id="CLU_026673_20_1_1"/>
<evidence type="ECO:0000256" key="5">
    <source>
        <dbReference type="ARBA" id="ARBA00023002"/>
    </source>
</evidence>
<dbReference type="SUPFAM" id="SSF51735">
    <property type="entry name" value="NAD(P)-binding Rossmann-fold domains"/>
    <property type="match status" value="1"/>
</dbReference>
<dbReference type="PANTHER" id="PTHR42940">
    <property type="entry name" value="ALCOHOL DEHYDROGENASE 1-RELATED"/>
    <property type="match status" value="1"/>
</dbReference>
<dbReference type="InterPro" id="IPR002328">
    <property type="entry name" value="ADH_Zn_CS"/>
</dbReference>
<dbReference type="Gene3D" id="3.40.50.720">
    <property type="entry name" value="NAD(P)-binding Rossmann-like Domain"/>
    <property type="match status" value="1"/>
</dbReference>
<dbReference type="PANTHER" id="PTHR42940:SF8">
    <property type="entry name" value="VACUOLAR PROTEIN SORTING-ASSOCIATED PROTEIN 11"/>
    <property type="match status" value="1"/>
</dbReference>
<dbReference type="FunFam" id="3.40.50.720:FF:000039">
    <property type="entry name" value="Alcohol dehydrogenase AdhP"/>
    <property type="match status" value="1"/>
</dbReference>
<organism evidence="9 10">
    <name type="scientific">Serendipita vermifera MAFF 305830</name>
    <dbReference type="NCBI Taxonomy" id="933852"/>
    <lineage>
        <taxon>Eukaryota</taxon>
        <taxon>Fungi</taxon>
        <taxon>Dikarya</taxon>
        <taxon>Basidiomycota</taxon>
        <taxon>Agaricomycotina</taxon>
        <taxon>Agaricomycetes</taxon>
        <taxon>Sebacinales</taxon>
        <taxon>Serendipitaceae</taxon>
        <taxon>Serendipita</taxon>
    </lineage>
</organism>
<dbReference type="InterPro" id="IPR036291">
    <property type="entry name" value="NAD(P)-bd_dom_sf"/>
</dbReference>
<keyword evidence="4 7" id="KW-0862">Zinc</keyword>
<evidence type="ECO:0000259" key="8">
    <source>
        <dbReference type="SMART" id="SM00829"/>
    </source>
</evidence>
<dbReference type="InterPro" id="IPR011032">
    <property type="entry name" value="GroES-like_sf"/>
</dbReference>
<sequence>MENNPLPSHMNGYLLEEFGKPYVYHTDMPVPKVERGMLLIRAKACGYCHTDMILALGVAPLPIPLVPGHEMVGVVAAVGEDATGFTVGDRVGTLLYRGSCGKCRECIRGTPESCSQTVSAGITAHGGIAQYFLADPKWTVRLPESMGFSKAAPLMCAGSTVYHSLLRCGVDSGGIIGVIGVGGLGHLAVQFAKAMGHKVVAIDVRAAPLELCLALPERLRADLVINSKETSTEEIIKKIEGTLTDDSVGLPATGFDAVLVCTDVQPAYALGIELLAKHGTLVFVGVPEAPVPMSYTAFIGKDITVVAGVVPCGRWSGIGVGGISAKSRINENHGKRWMTSAEVMDDMLDLVERAGIHVEILEYGMDDVGKMVNEFNAEGMKGRLVVKMED</sequence>
<evidence type="ECO:0000256" key="7">
    <source>
        <dbReference type="RuleBase" id="RU361277"/>
    </source>
</evidence>
<evidence type="ECO:0000313" key="10">
    <source>
        <dbReference type="Proteomes" id="UP000054097"/>
    </source>
</evidence>
<dbReference type="Gene3D" id="3.90.180.10">
    <property type="entry name" value="Medium-chain alcohol dehydrogenases, catalytic domain"/>
    <property type="match status" value="1"/>
</dbReference>
<dbReference type="GO" id="GO:0008270">
    <property type="term" value="F:zinc ion binding"/>
    <property type="evidence" value="ECO:0007669"/>
    <property type="project" value="InterPro"/>
</dbReference>